<comment type="caution">
    <text evidence="2">The sequence shown here is derived from an EMBL/GenBank/DDBJ whole genome shotgun (WGS) entry which is preliminary data.</text>
</comment>
<organism evidence="2 3">
    <name type="scientific">Trichonephila clavata</name>
    <name type="common">Joro spider</name>
    <name type="synonym">Nephila clavata</name>
    <dbReference type="NCBI Taxonomy" id="2740835"/>
    <lineage>
        <taxon>Eukaryota</taxon>
        <taxon>Metazoa</taxon>
        <taxon>Ecdysozoa</taxon>
        <taxon>Arthropoda</taxon>
        <taxon>Chelicerata</taxon>
        <taxon>Arachnida</taxon>
        <taxon>Araneae</taxon>
        <taxon>Araneomorphae</taxon>
        <taxon>Entelegynae</taxon>
        <taxon>Araneoidea</taxon>
        <taxon>Nephilidae</taxon>
        <taxon>Trichonephila</taxon>
    </lineage>
</organism>
<protein>
    <submittedName>
        <fullName evidence="2">Uncharacterized protein</fullName>
    </submittedName>
</protein>
<keyword evidence="3" id="KW-1185">Reference proteome</keyword>
<gene>
    <name evidence="2" type="primary">TV41_07400</name>
    <name evidence="2" type="ORF">TNCT_165911</name>
    <name evidence="1" type="ORF">TNCT_698251</name>
</gene>
<dbReference type="Proteomes" id="UP000887116">
    <property type="component" value="Unassembled WGS sequence"/>
</dbReference>
<dbReference type="EMBL" id="BMAO01009635">
    <property type="protein sequence ID" value="GFR32313.1"/>
    <property type="molecule type" value="Genomic_DNA"/>
</dbReference>
<proteinExistence type="predicted"/>
<evidence type="ECO:0000313" key="2">
    <source>
        <dbReference type="EMBL" id="GFR32313.1"/>
    </source>
</evidence>
<dbReference type="AlphaFoldDB" id="A0A8X6HYZ1"/>
<reference evidence="2" key="1">
    <citation type="submission" date="2020-07" db="EMBL/GenBank/DDBJ databases">
        <title>Multicomponent nature underlies the extraordinary mechanical properties of spider dragline silk.</title>
        <authorList>
            <person name="Kono N."/>
            <person name="Nakamura H."/>
            <person name="Mori M."/>
            <person name="Yoshida Y."/>
            <person name="Ohtoshi R."/>
            <person name="Malay A.D."/>
            <person name="Moran D.A.P."/>
            <person name="Tomita M."/>
            <person name="Numata K."/>
            <person name="Arakawa K."/>
        </authorList>
    </citation>
    <scope>NUCLEOTIDE SEQUENCE</scope>
</reference>
<evidence type="ECO:0000313" key="3">
    <source>
        <dbReference type="Proteomes" id="UP000887116"/>
    </source>
</evidence>
<sequence length="161" mass="18941">MVENDLNLSLEQEFLHKVYQDIEQNLRQANVLVQKIISQVIFKEIQAYQTAKSRASELFARYFELFAWAQEVYPKDKEYLIRTQDLNKVFLATDQWKKSCLDPQMMDRIDEKIKEYSNKTATKDVTKVQSSWTNKFSPRGKKISSIFGGECSKKCVKPKKK</sequence>
<accession>A0A8X6HYZ1</accession>
<name>A0A8X6HYZ1_TRICU</name>
<dbReference type="OrthoDB" id="6440619at2759"/>
<evidence type="ECO:0000313" key="1">
    <source>
        <dbReference type="EMBL" id="GFR28409.1"/>
    </source>
</evidence>
<dbReference type="EMBL" id="BMAO01039024">
    <property type="protein sequence ID" value="GFR28409.1"/>
    <property type="molecule type" value="Genomic_DNA"/>
</dbReference>